<dbReference type="SUPFAM" id="SSF52833">
    <property type="entry name" value="Thioredoxin-like"/>
    <property type="match status" value="1"/>
</dbReference>
<organism evidence="2 3">
    <name type="scientific">Raphidocelis subcapitata</name>
    <dbReference type="NCBI Taxonomy" id="307507"/>
    <lineage>
        <taxon>Eukaryota</taxon>
        <taxon>Viridiplantae</taxon>
        <taxon>Chlorophyta</taxon>
        <taxon>core chlorophytes</taxon>
        <taxon>Chlorophyceae</taxon>
        <taxon>CS clade</taxon>
        <taxon>Sphaeropleales</taxon>
        <taxon>Selenastraceae</taxon>
        <taxon>Raphidocelis</taxon>
    </lineage>
</organism>
<dbReference type="InterPro" id="IPR036249">
    <property type="entry name" value="Thioredoxin-like_sf"/>
</dbReference>
<protein>
    <recommendedName>
        <fullName evidence="1">GST N-terminal domain-containing protein</fullName>
    </recommendedName>
</protein>
<dbReference type="STRING" id="307507.A0A2V0PQZ9"/>
<comment type="caution">
    <text evidence="2">The sequence shown here is derived from an EMBL/GenBank/DDBJ whole genome shotgun (WGS) entry which is preliminary data.</text>
</comment>
<reference evidence="2 3" key="1">
    <citation type="journal article" date="2018" name="Sci. Rep.">
        <title>Raphidocelis subcapitata (=Pseudokirchneriella subcapitata) provides an insight into genome evolution and environmental adaptations in the Sphaeropleales.</title>
        <authorList>
            <person name="Suzuki S."/>
            <person name="Yamaguchi H."/>
            <person name="Nakajima N."/>
            <person name="Kawachi M."/>
        </authorList>
    </citation>
    <scope>NUCLEOTIDE SEQUENCE [LARGE SCALE GENOMIC DNA]</scope>
    <source>
        <strain evidence="2 3">NIES-35</strain>
    </source>
</reference>
<evidence type="ECO:0000259" key="1">
    <source>
        <dbReference type="PROSITE" id="PS50404"/>
    </source>
</evidence>
<accession>A0A2V0PQZ9</accession>
<dbReference type="OrthoDB" id="531826at2759"/>
<dbReference type="Pfam" id="PF13409">
    <property type="entry name" value="GST_N_2"/>
    <property type="match status" value="1"/>
</dbReference>
<evidence type="ECO:0000313" key="3">
    <source>
        <dbReference type="Proteomes" id="UP000247498"/>
    </source>
</evidence>
<proteinExistence type="predicted"/>
<dbReference type="InterPro" id="IPR004045">
    <property type="entry name" value="Glutathione_S-Trfase_N"/>
</dbReference>
<dbReference type="Gene3D" id="3.40.30.10">
    <property type="entry name" value="Glutaredoxin"/>
    <property type="match status" value="1"/>
</dbReference>
<dbReference type="PROSITE" id="PS50404">
    <property type="entry name" value="GST_NTER"/>
    <property type="match status" value="1"/>
</dbReference>
<dbReference type="Gene3D" id="1.20.1050.10">
    <property type="match status" value="1"/>
</dbReference>
<gene>
    <name evidence="2" type="ORF">Rsub_13281</name>
</gene>
<dbReference type="InterPro" id="IPR036282">
    <property type="entry name" value="Glutathione-S-Trfase_C_sf"/>
</dbReference>
<dbReference type="InterPro" id="IPR054416">
    <property type="entry name" value="GST_UstS-like_C"/>
</dbReference>
<dbReference type="SUPFAM" id="SSF47616">
    <property type="entry name" value="GST C-terminal domain-like"/>
    <property type="match status" value="1"/>
</dbReference>
<dbReference type="Pfam" id="PF22041">
    <property type="entry name" value="GST_C_7"/>
    <property type="match status" value="1"/>
</dbReference>
<dbReference type="EMBL" id="BDRX01000235">
    <property type="protein sequence ID" value="GBG00511.1"/>
    <property type="molecule type" value="Genomic_DNA"/>
</dbReference>
<keyword evidence="3" id="KW-1185">Reference proteome</keyword>
<dbReference type="Proteomes" id="UP000247498">
    <property type="component" value="Unassembled WGS sequence"/>
</dbReference>
<sequence>MASGQPGPGPAPLVLYDISSPLQPRSYAPNPSKSRLALGLKRLPFTTAWVDIPDIPAVRRGLGCPPVRKLDDGSDFYTLPMLQDPASGVVIGDSFDIAAYLEEAFPGSGSCLFPPDSTRTGLDYESPNRDMVFAVPLTSRRGGKHQAYARFNTQVDATFTAHVALVGEHMPFNPASADAVRALFVRRAHLGCWDDLRVRGEARERLTAAFEAALASLALLFAVNGGGPYLEGGRATYADLIVGGWLNMLSATMPDEEWRGFRTWHGGVFGRLHDALQEDFIACS</sequence>
<dbReference type="AlphaFoldDB" id="A0A2V0PQZ9"/>
<evidence type="ECO:0000313" key="2">
    <source>
        <dbReference type="EMBL" id="GBG00511.1"/>
    </source>
</evidence>
<name>A0A2V0PQZ9_9CHLO</name>
<dbReference type="InParanoid" id="A0A2V0PQZ9"/>
<feature type="domain" description="GST N-terminal" evidence="1">
    <location>
        <begin position="18"/>
        <end position="109"/>
    </location>
</feature>